<feature type="transmembrane region" description="Helical" evidence="2">
    <location>
        <begin position="371"/>
        <end position="396"/>
    </location>
</feature>
<evidence type="ECO:0000256" key="2">
    <source>
        <dbReference type="SAM" id="Phobius"/>
    </source>
</evidence>
<gene>
    <name evidence="3" type="ORF">Pan14r_34270</name>
</gene>
<protein>
    <submittedName>
        <fullName evidence="3">Uncharacterized protein</fullName>
    </submittedName>
</protein>
<feature type="region of interest" description="Disordered" evidence="1">
    <location>
        <begin position="327"/>
        <end position="346"/>
    </location>
</feature>
<feature type="region of interest" description="Disordered" evidence="1">
    <location>
        <begin position="144"/>
        <end position="206"/>
    </location>
</feature>
<feature type="transmembrane region" description="Helical" evidence="2">
    <location>
        <begin position="279"/>
        <end position="305"/>
    </location>
</feature>
<proteinExistence type="predicted"/>
<organism evidence="3 4">
    <name type="scientific">Crateriforma conspicua</name>
    <dbReference type="NCBI Taxonomy" id="2527996"/>
    <lineage>
        <taxon>Bacteria</taxon>
        <taxon>Pseudomonadati</taxon>
        <taxon>Planctomycetota</taxon>
        <taxon>Planctomycetia</taxon>
        <taxon>Planctomycetales</taxon>
        <taxon>Planctomycetaceae</taxon>
        <taxon>Crateriforma</taxon>
    </lineage>
</organism>
<comment type="caution">
    <text evidence="3">The sequence shown here is derived from an EMBL/GenBank/DDBJ whole genome shotgun (WGS) entry which is preliminary data.</text>
</comment>
<sequence>MPLTLTCSKCGQKLSIADELKGKQVQCPKCQEIYLVEKRQPAKTAASKPAAPAKAASPKRPATDPPKPTRSTTAPKPQSTATGKSTAKPTSKTADDPSITVCPKCHSKMRLPVAPGVNHFMCPKCSATITVRTPEVEIPSEPLAQVSSIDDDPFADLPDAGAPAPTRSSPLSSRHGFPSAPAPAANPYASSGGYTPPRRSSGGSAKSTGLLGPGLLIAIPYGLGTLSTLAIMGIAIANRDEVTNPRDFNVMIVLFSGLLINFFLVLAGSIRMITGGAKWVGYVTCIAALLPTLCLAGMCLGLILYPFAIGGSIWGLVALSSQGSVSSRRGGSSGPYRQSGDSGSASDYLRRAEDEMGKQPKDNTPDNSLKAIGFIIGGVVLLGIAAVGLYGMYLHFNGEAEARRPGRAIGGILFCSITGFSLLGRGLAYYMN</sequence>
<feature type="compositionally biased region" description="Polar residues" evidence="1">
    <location>
        <begin position="69"/>
        <end position="92"/>
    </location>
</feature>
<keyword evidence="2" id="KW-1133">Transmembrane helix</keyword>
<keyword evidence="2" id="KW-0812">Transmembrane</keyword>
<feature type="transmembrane region" description="Helical" evidence="2">
    <location>
        <begin position="215"/>
        <end position="236"/>
    </location>
</feature>
<keyword evidence="2" id="KW-0472">Membrane</keyword>
<dbReference type="EMBL" id="SJPL01000001">
    <property type="protein sequence ID" value="TWT71117.1"/>
    <property type="molecule type" value="Genomic_DNA"/>
</dbReference>
<evidence type="ECO:0000313" key="4">
    <source>
        <dbReference type="Proteomes" id="UP000317238"/>
    </source>
</evidence>
<feature type="compositionally biased region" description="Low complexity" evidence="1">
    <location>
        <begin position="178"/>
        <end position="191"/>
    </location>
</feature>
<feature type="compositionally biased region" description="Low complexity" evidence="1">
    <location>
        <begin position="42"/>
        <end position="60"/>
    </location>
</feature>
<dbReference type="Gene3D" id="2.20.28.160">
    <property type="match status" value="1"/>
</dbReference>
<dbReference type="Proteomes" id="UP000317238">
    <property type="component" value="Unassembled WGS sequence"/>
</dbReference>
<evidence type="ECO:0000256" key="1">
    <source>
        <dbReference type="SAM" id="MobiDB-lite"/>
    </source>
</evidence>
<dbReference type="AlphaFoldDB" id="A0A5C5Y601"/>
<evidence type="ECO:0000313" key="3">
    <source>
        <dbReference type="EMBL" id="TWT71117.1"/>
    </source>
</evidence>
<reference evidence="3 4" key="1">
    <citation type="submission" date="2019-02" db="EMBL/GenBank/DDBJ databases">
        <title>Deep-cultivation of Planctomycetes and their phenomic and genomic characterization uncovers novel biology.</title>
        <authorList>
            <person name="Wiegand S."/>
            <person name="Jogler M."/>
            <person name="Boedeker C."/>
            <person name="Pinto D."/>
            <person name="Vollmers J."/>
            <person name="Rivas-Marin E."/>
            <person name="Kohn T."/>
            <person name="Peeters S.H."/>
            <person name="Heuer A."/>
            <person name="Rast P."/>
            <person name="Oberbeckmann S."/>
            <person name="Bunk B."/>
            <person name="Jeske O."/>
            <person name="Meyerdierks A."/>
            <person name="Storesund J.E."/>
            <person name="Kallscheuer N."/>
            <person name="Luecker S."/>
            <person name="Lage O.M."/>
            <person name="Pohl T."/>
            <person name="Merkel B.J."/>
            <person name="Hornburger P."/>
            <person name="Mueller R.-W."/>
            <person name="Bruemmer F."/>
            <person name="Labrenz M."/>
            <person name="Spormann A.M."/>
            <person name="Op Den Camp H."/>
            <person name="Overmann J."/>
            <person name="Amann R."/>
            <person name="Jetten M.S.M."/>
            <person name="Mascher T."/>
            <person name="Medema M.H."/>
            <person name="Devos D.P."/>
            <person name="Kaster A.-K."/>
            <person name="Ovreas L."/>
            <person name="Rohde M."/>
            <person name="Galperin M.Y."/>
            <person name="Jogler C."/>
        </authorList>
    </citation>
    <scope>NUCLEOTIDE SEQUENCE [LARGE SCALE GENOMIC DNA]</scope>
    <source>
        <strain evidence="3 4">Pan14r</strain>
    </source>
</reference>
<feature type="compositionally biased region" description="Low complexity" evidence="1">
    <location>
        <begin position="327"/>
        <end position="340"/>
    </location>
</feature>
<name>A0A5C5Y601_9PLAN</name>
<feature type="transmembrane region" description="Helical" evidence="2">
    <location>
        <begin position="248"/>
        <end position="267"/>
    </location>
</feature>
<accession>A0A5C5Y601</accession>
<feature type="transmembrane region" description="Helical" evidence="2">
    <location>
        <begin position="408"/>
        <end position="431"/>
    </location>
</feature>
<feature type="region of interest" description="Disordered" evidence="1">
    <location>
        <begin position="40"/>
        <end position="100"/>
    </location>
</feature>
<keyword evidence="4" id="KW-1185">Reference proteome</keyword>